<dbReference type="PANTHER" id="PTHR45615:SF80">
    <property type="entry name" value="GRIP DOMAIN-CONTAINING PROTEIN"/>
    <property type="match status" value="1"/>
</dbReference>
<dbReference type="AlphaFoldDB" id="A0AAN8IH73"/>
<organism evidence="3 4">
    <name type="scientific">Knufia fluminis</name>
    <dbReference type="NCBI Taxonomy" id="191047"/>
    <lineage>
        <taxon>Eukaryota</taxon>
        <taxon>Fungi</taxon>
        <taxon>Dikarya</taxon>
        <taxon>Ascomycota</taxon>
        <taxon>Pezizomycotina</taxon>
        <taxon>Eurotiomycetes</taxon>
        <taxon>Chaetothyriomycetidae</taxon>
        <taxon>Chaetothyriales</taxon>
        <taxon>Trichomeriaceae</taxon>
        <taxon>Knufia</taxon>
    </lineage>
</organism>
<feature type="region of interest" description="Disordered" evidence="2">
    <location>
        <begin position="489"/>
        <end position="596"/>
    </location>
</feature>
<dbReference type="PANTHER" id="PTHR45615">
    <property type="entry name" value="MYOSIN HEAVY CHAIN, NON-MUSCLE"/>
    <property type="match status" value="1"/>
</dbReference>
<accession>A0AAN8IH73</accession>
<comment type="caution">
    <text evidence="3">The sequence shown here is derived from an EMBL/GenBank/DDBJ whole genome shotgun (WGS) entry which is preliminary data.</text>
</comment>
<protein>
    <submittedName>
        <fullName evidence="3">Uncharacterized protein</fullName>
    </submittedName>
</protein>
<evidence type="ECO:0000313" key="3">
    <source>
        <dbReference type="EMBL" id="KAK5947782.1"/>
    </source>
</evidence>
<dbReference type="EMBL" id="JAKLMC020000068">
    <property type="protein sequence ID" value="KAK5947782.1"/>
    <property type="molecule type" value="Genomic_DNA"/>
</dbReference>
<reference evidence="3 4" key="1">
    <citation type="submission" date="2022-12" db="EMBL/GenBank/DDBJ databases">
        <title>Genomic features and morphological characterization of a novel Knufia sp. strain isolated from spacecraft assembly facility.</title>
        <authorList>
            <person name="Teixeira M."/>
            <person name="Chander A.M."/>
            <person name="Stajich J.E."/>
            <person name="Venkateswaran K."/>
        </authorList>
    </citation>
    <scope>NUCLEOTIDE SEQUENCE [LARGE SCALE GENOMIC DNA]</scope>
    <source>
        <strain evidence="3 4">FJI-L2-BK-P2</strain>
    </source>
</reference>
<dbReference type="Gene3D" id="1.10.287.1490">
    <property type="match status" value="1"/>
</dbReference>
<evidence type="ECO:0000256" key="2">
    <source>
        <dbReference type="SAM" id="MobiDB-lite"/>
    </source>
</evidence>
<feature type="coiled-coil region" evidence="1">
    <location>
        <begin position="253"/>
        <end position="421"/>
    </location>
</feature>
<sequence>MDRQKLDLLTAQANALGTALCAVSDTNDSARQRCLNFATEVKGFVKGWSNLSKALHDPQLEARPAFTQIIDRLLLDCSKIVNDLRSQLAEVRTKQSQYDAAVRGKRWMPRNKTPHLLVSFLARETTNLRHEQIFYAITVLDVLLGVVFHAKTLGEHTNRQDAQASFQDQLARLRAEAEARTRVFKEERRIGDKYVVSSLWLSTVTWHADSFEAPPFETLALQWFKIVPDDSQDRPTGSTTDTQNLTRIVMQLQQDLREQSQSSQKQVQEHKQQHDALRTWAEGTIGQLEFSQQKAAREAASRIEEMRSQLEVQKQRIDSDAATIEQLKHSRNEWTAHYQKQSALLEQLETQMRELKKENVVLRRSYAQQQQKLDDLVQRHDKLQQSHTKLQHQNQALRDRLGETEADRRVLEDKNSKLQARYSKAVEHNKRWRELYDEGPGQRDAQIQQLQSDIKAFKDEVATLKSDLTYVTGDRNHLRDSLKKIASERDTERLHSNRLQERLSARKSEPPSAYDARSSRRRSRSRSRSDSAVPSTISRSASKESASRASSSTYVDDSASDYEHYANNLPRRTSGDTSSKIGSWFSPRRTLVVSGR</sequence>
<evidence type="ECO:0000313" key="4">
    <source>
        <dbReference type="Proteomes" id="UP001316803"/>
    </source>
</evidence>
<gene>
    <name evidence="3" type="ORF">OHC33_011193</name>
</gene>
<keyword evidence="4" id="KW-1185">Reference proteome</keyword>
<feature type="compositionally biased region" description="Basic and acidic residues" evidence="2">
    <location>
        <begin position="489"/>
        <end position="509"/>
    </location>
</feature>
<dbReference type="Proteomes" id="UP001316803">
    <property type="component" value="Unassembled WGS sequence"/>
</dbReference>
<proteinExistence type="predicted"/>
<evidence type="ECO:0000256" key="1">
    <source>
        <dbReference type="SAM" id="Coils"/>
    </source>
</evidence>
<keyword evidence="1" id="KW-0175">Coiled coil</keyword>
<name>A0AAN8IH73_9EURO</name>